<gene>
    <name evidence="2" type="ORF">JCM9157_2591</name>
</gene>
<evidence type="ECO:0000313" key="3">
    <source>
        <dbReference type="Proteomes" id="UP000018896"/>
    </source>
</evidence>
<comment type="caution">
    <text evidence="2">The sequence shown here is derived from an EMBL/GenBank/DDBJ whole genome shotgun (WGS) entry which is preliminary data.</text>
</comment>
<organism evidence="2 3">
    <name type="scientific">Halalkalibacter akibai (strain ATCC 43226 / DSM 21942 / CIP 109018 / JCM 9157 / 1139)</name>
    <name type="common">Bacillus akibai</name>
    <dbReference type="NCBI Taxonomy" id="1236973"/>
    <lineage>
        <taxon>Bacteria</taxon>
        <taxon>Bacillati</taxon>
        <taxon>Bacillota</taxon>
        <taxon>Bacilli</taxon>
        <taxon>Bacillales</taxon>
        <taxon>Bacillaceae</taxon>
        <taxon>Halalkalibacter</taxon>
    </lineage>
</organism>
<proteinExistence type="predicted"/>
<dbReference type="eggNOG" id="COG0546">
    <property type="taxonomic scope" value="Bacteria"/>
</dbReference>
<dbReference type="SFLD" id="SFLDG01129">
    <property type="entry name" value="C1.5:_HAD__Beta-PGM__Phosphata"/>
    <property type="match status" value="1"/>
</dbReference>
<name>W4QTT7_HALA3</name>
<dbReference type="OrthoDB" id="9809962at2"/>
<evidence type="ECO:0008006" key="4">
    <source>
        <dbReference type="Google" id="ProtNLM"/>
    </source>
</evidence>
<dbReference type="SFLD" id="SFLDS00003">
    <property type="entry name" value="Haloacid_Dehalogenase"/>
    <property type="match status" value="1"/>
</dbReference>
<keyword evidence="3" id="KW-1185">Reference proteome</keyword>
<dbReference type="InterPro" id="IPR023214">
    <property type="entry name" value="HAD_sf"/>
</dbReference>
<dbReference type="Gene3D" id="3.40.50.1000">
    <property type="entry name" value="HAD superfamily/HAD-like"/>
    <property type="match status" value="1"/>
</dbReference>
<accession>W4QTT7</accession>
<dbReference type="PANTHER" id="PTHR43316">
    <property type="entry name" value="HYDROLASE, HALOACID DELAHOGENASE-RELATED"/>
    <property type="match status" value="1"/>
</dbReference>
<dbReference type="SUPFAM" id="SSF56784">
    <property type="entry name" value="HAD-like"/>
    <property type="match status" value="1"/>
</dbReference>
<keyword evidence="1" id="KW-0378">Hydrolase</keyword>
<dbReference type="InterPro" id="IPR036412">
    <property type="entry name" value="HAD-like_sf"/>
</dbReference>
<dbReference type="PANTHER" id="PTHR43316:SF3">
    <property type="entry name" value="HALOACID DEHALOGENASE, TYPE II (AFU_ORTHOLOGUE AFUA_2G07750)-RELATED"/>
    <property type="match status" value="1"/>
</dbReference>
<sequence>MKKVILFDLDGTLLPMDTDQFVQTYIKELALRVAHIMDPKLFVQALWGGTEAMIKNTDPERTNEKVFEETFLRLAAIEKEKIWPTLDQFYETVFPTFSYLSSPSAVAKQVVEEAIKQGYNVAVATNPVFPKAAITHRLKWAGIDDIPFELVTVYEEASFTKPHKQYYQEILQKLEVEPNDCIMIGNDKQEDMVAGSLGMRTFLVDGYVIDRGEVSYQIDDHGTLEELLEKLKNRVGIFSE</sequence>
<dbReference type="InterPro" id="IPR051540">
    <property type="entry name" value="S-2-haloacid_dehalogenase"/>
</dbReference>
<dbReference type="RefSeq" id="WP_035664949.1">
    <property type="nucleotide sequence ID" value="NZ_BAUV01000019.1"/>
</dbReference>
<dbReference type="STRING" id="1236973.JCM9157_2591"/>
<dbReference type="EMBL" id="BAUV01000019">
    <property type="protein sequence ID" value="GAE35481.1"/>
    <property type="molecule type" value="Genomic_DNA"/>
</dbReference>
<dbReference type="InterPro" id="IPR006439">
    <property type="entry name" value="HAD-SF_hydro_IA"/>
</dbReference>
<dbReference type="AlphaFoldDB" id="W4QTT7"/>
<evidence type="ECO:0000256" key="1">
    <source>
        <dbReference type="ARBA" id="ARBA00022801"/>
    </source>
</evidence>
<protein>
    <recommendedName>
        <fullName evidence="4">HAD family hydrolase</fullName>
    </recommendedName>
</protein>
<evidence type="ECO:0000313" key="2">
    <source>
        <dbReference type="EMBL" id="GAE35481.1"/>
    </source>
</evidence>
<dbReference type="Pfam" id="PF00702">
    <property type="entry name" value="Hydrolase"/>
    <property type="match status" value="1"/>
</dbReference>
<reference evidence="2 3" key="1">
    <citation type="journal article" date="2014" name="Genome Announc.">
        <title>Draft Genome Sequences of Three Alkaliphilic Bacillus Strains, Bacillus wakoensis JCM 9140T, Bacillus akibai JCM 9157T, and Bacillus hemicellulosilyticus JCM 9152T.</title>
        <authorList>
            <person name="Yuki M."/>
            <person name="Oshima K."/>
            <person name="Suda W."/>
            <person name="Oshida Y."/>
            <person name="Kitamura K."/>
            <person name="Iida T."/>
            <person name="Hattori M."/>
            <person name="Ohkuma M."/>
        </authorList>
    </citation>
    <scope>NUCLEOTIDE SEQUENCE [LARGE SCALE GENOMIC DNA]</scope>
    <source>
        <strain evidence="2 3">JCM 9157</strain>
    </source>
</reference>
<dbReference type="NCBIfam" id="TIGR01549">
    <property type="entry name" value="HAD-SF-IA-v1"/>
    <property type="match status" value="1"/>
</dbReference>
<dbReference type="Proteomes" id="UP000018896">
    <property type="component" value="Unassembled WGS sequence"/>
</dbReference>
<dbReference type="GO" id="GO:0016787">
    <property type="term" value="F:hydrolase activity"/>
    <property type="evidence" value="ECO:0007669"/>
    <property type="project" value="UniProtKB-KW"/>
</dbReference>